<name>A0A9N9JW22_9GLOM</name>
<keyword evidence="2" id="KW-1185">Reference proteome</keyword>
<dbReference type="Gene3D" id="3.30.40.220">
    <property type="match status" value="1"/>
</dbReference>
<dbReference type="Proteomes" id="UP000789759">
    <property type="component" value="Unassembled WGS sequence"/>
</dbReference>
<organism evidence="1 2">
    <name type="scientific">Cetraspora pellucida</name>
    <dbReference type="NCBI Taxonomy" id="1433469"/>
    <lineage>
        <taxon>Eukaryota</taxon>
        <taxon>Fungi</taxon>
        <taxon>Fungi incertae sedis</taxon>
        <taxon>Mucoromycota</taxon>
        <taxon>Glomeromycotina</taxon>
        <taxon>Glomeromycetes</taxon>
        <taxon>Diversisporales</taxon>
        <taxon>Gigasporaceae</taxon>
        <taxon>Cetraspora</taxon>
    </lineage>
</organism>
<reference evidence="1" key="1">
    <citation type="submission" date="2021-06" db="EMBL/GenBank/DDBJ databases">
        <authorList>
            <person name="Kallberg Y."/>
            <person name="Tangrot J."/>
            <person name="Rosling A."/>
        </authorList>
    </citation>
    <scope>NUCLEOTIDE SEQUENCE</scope>
    <source>
        <strain evidence="1">FL966</strain>
    </source>
</reference>
<sequence>MNNYEKLAISANRGVKLPEWRSAKSLWLIYLYKFRNYQVHKDTISDFVRNLKKIGRDQQVRHLAADEELKIVYDNRCVNCGALENHHHPRFRDTIVVLQKGHIDPNKPEVLENIIPQCQICNQTYKDNFVYDENGYIKAINNENFVLRSKPEVLKRIYELLKKKF</sequence>
<evidence type="ECO:0000313" key="1">
    <source>
        <dbReference type="EMBL" id="CAG8794464.1"/>
    </source>
</evidence>
<proteinExistence type="predicted"/>
<dbReference type="AlphaFoldDB" id="A0A9N9JW22"/>
<comment type="caution">
    <text evidence="1">The sequence shown here is derived from an EMBL/GenBank/DDBJ whole genome shotgun (WGS) entry which is preliminary data.</text>
</comment>
<accession>A0A9N9JW22</accession>
<protein>
    <submittedName>
        <fullName evidence="1">9468_t:CDS:1</fullName>
    </submittedName>
</protein>
<feature type="non-terminal residue" evidence="1">
    <location>
        <position position="1"/>
    </location>
</feature>
<evidence type="ECO:0000313" key="2">
    <source>
        <dbReference type="Proteomes" id="UP000789759"/>
    </source>
</evidence>
<gene>
    <name evidence="1" type="ORF">CPELLU_LOCUS17238</name>
</gene>
<dbReference type="EMBL" id="CAJVQA010028365">
    <property type="protein sequence ID" value="CAG8794464.1"/>
    <property type="molecule type" value="Genomic_DNA"/>
</dbReference>